<dbReference type="RefSeq" id="WP_135314168.1">
    <property type="nucleotide sequence ID" value="NZ_CP038439.1"/>
</dbReference>
<evidence type="ECO:0000313" key="1">
    <source>
        <dbReference type="EMBL" id="QBX35903.1"/>
    </source>
</evidence>
<dbReference type="EMBL" id="CP038439">
    <property type="protein sequence ID" value="QBX35903.1"/>
    <property type="molecule type" value="Genomic_DNA"/>
</dbReference>
<gene>
    <name evidence="1" type="ORF">E4191_15310</name>
</gene>
<evidence type="ECO:0000313" key="2">
    <source>
        <dbReference type="Proteomes" id="UP000296374"/>
    </source>
</evidence>
<sequence length="345" mass="38224">MNILGIDFTSSPSRRKPITCLWCTLEGDHLLTRSLEEWSDFGAFDAALAQPGPWIAGIDFPFGQARRFVETAGWPSTWEGYVRHAGQLGRDGFREALEVYKETRAAGDKEHRRETDKQASSISPQKLYGVPVGLMFFEGAPRLLASGVTIPHLHAGDAQRIVVEAYPGVLARQFIGLRSYKNDTRSKQTADQRQARHSLLHALRNAALARYGFGIIAPDNLCDDPGADHLDALLCAVQAAWAWRQRDARFGAPDVVDPLEGWIADPHISDCPPAHQYPQPAVAVAHHPDSHELNDWATYGPKNAEINQLVSRLALEHGLRLHEIENLILQALMDRLASEETGSKP</sequence>
<dbReference type="Proteomes" id="UP000296374">
    <property type="component" value="Chromosome"/>
</dbReference>
<dbReference type="AlphaFoldDB" id="A0A4P7HQ65"/>
<protein>
    <submittedName>
        <fullName evidence="1">DUF429 domain-containing protein</fullName>
    </submittedName>
</protein>
<proteinExistence type="predicted"/>
<dbReference type="InterPro" id="IPR007362">
    <property type="entry name" value="DUF429"/>
</dbReference>
<reference evidence="2" key="1">
    <citation type="submission" date="2019-03" db="EMBL/GenBank/DDBJ databases">
        <authorList>
            <person name="Li J."/>
        </authorList>
    </citation>
    <scope>NUCLEOTIDE SEQUENCE [LARGE SCALE GENOMIC DNA]</scope>
    <source>
        <strain evidence="2">2251</strain>
    </source>
</reference>
<dbReference type="Pfam" id="PF04250">
    <property type="entry name" value="DUF429"/>
    <property type="match status" value="1"/>
</dbReference>
<organism evidence="1 2">
    <name type="scientific">Paracoccus liaowanqingii</name>
    <dbReference type="NCBI Taxonomy" id="2560053"/>
    <lineage>
        <taxon>Bacteria</taxon>
        <taxon>Pseudomonadati</taxon>
        <taxon>Pseudomonadota</taxon>
        <taxon>Alphaproteobacteria</taxon>
        <taxon>Rhodobacterales</taxon>
        <taxon>Paracoccaceae</taxon>
        <taxon>Paracoccus</taxon>
    </lineage>
</organism>
<name>A0A4P7HQ65_9RHOB</name>
<accession>A0A4P7HQ65</accession>
<dbReference type="KEGG" id="plia:E4191_15310"/>